<dbReference type="AlphaFoldDB" id="A0A9N9GUI4"/>
<organism evidence="3 4">
    <name type="scientific">Paraglomus brasilianum</name>
    <dbReference type="NCBI Taxonomy" id="144538"/>
    <lineage>
        <taxon>Eukaryota</taxon>
        <taxon>Fungi</taxon>
        <taxon>Fungi incertae sedis</taxon>
        <taxon>Mucoromycota</taxon>
        <taxon>Glomeromycotina</taxon>
        <taxon>Glomeromycetes</taxon>
        <taxon>Paraglomerales</taxon>
        <taxon>Paraglomeraceae</taxon>
        <taxon>Paraglomus</taxon>
    </lineage>
</organism>
<dbReference type="EMBL" id="CAJVPI010002076">
    <property type="protein sequence ID" value="CAG8635053.1"/>
    <property type="molecule type" value="Genomic_DNA"/>
</dbReference>
<sequence length="339" mass="40153">MDTNSKSALMDFINSNLSQIPFKTLREHEQEPSDEHKLHAMKEILYTDPGLFLSKWGKYLPNEQLSRFEVLRDDYEVQWHLEQFKKERTERTAPLDTQQSSRPFERKDTKILNRRYVYLITRLDNTAYFSDEEMEMRDPLLYEEYVGKYIPNQERYPPFSDNTNLVDRMYYDIDQFHIRERREQEQRIMEEQTPESETSDDEDVPATPPINGIYKHNALQNGHRTYSMDVDTSNNNEASPTTSSDVSIDAAQRGLVDSERHIPQISEEEKRGFRTQLVDIMREKFLSGNDPDFDYNSVDYNEEYDDNEQEDNDIQDAYFDEEEPNEMQGESSGTGIQDF</sequence>
<dbReference type="Proteomes" id="UP000789739">
    <property type="component" value="Unassembled WGS sequence"/>
</dbReference>
<keyword evidence="4" id="KW-1185">Reference proteome</keyword>
<feature type="compositionally biased region" description="Acidic residues" evidence="1">
    <location>
        <begin position="192"/>
        <end position="204"/>
    </location>
</feature>
<evidence type="ECO:0000259" key="2">
    <source>
        <dbReference type="Pfam" id="PF09747"/>
    </source>
</evidence>
<evidence type="ECO:0000313" key="4">
    <source>
        <dbReference type="Proteomes" id="UP000789739"/>
    </source>
</evidence>
<dbReference type="Pfam" id="PF09747">
    <property type="entry name" value="CCD97-like_C"/>
    <property type="match status" value="1"/>
</dbReference>
<gene>
    <name evidence="3" type="ORF">PBRASI_LOCUS9461</name>
</gene>
<dbReference type="PANTHER" id="PTHR31840:SF1">
    <property type="entry name" value="COILED-COIL DOMAIN-CONTAINING PROTEIN 97"/>
    <property type="match status" value="1"/>
</dbReference>
<reference evidence="3" key="1">
    <citation type="submission" date="2021-06" db="EMBL/GenBank/DDBJ databases">
        <authorList>
            <person name="Kallberg Y."/>
            <person name="Tangrot J."/>
            <person name="Rosling A."/>
        </authorList>
    </citation>
    <scope>NUCLEOTIDE SEQUENCE</scope>
    <source>
        <strain evidence="3">BR232B</strain>
    </source>
</reference>
<dbReference type="OrthoDB" id="333176at2759"/>
<proteinExistence type="predicted"/>
<comment type="caution">
    <text evidence="3">The sequence shown here is derived from an EMBL/GenBank/DDBJ whole genome shotgun (WGS) entry which is preliminary data.</text>
</comment>
<feature type="domain" description="CCD97-like C-terminal" evidence="2">
    <location>
        <begin position="113"/>
        <end position="322"/>
    </location>
</feature>
<protein>
    <submittedName>
        <fullName evidence="3">946_t:CDS:1</fullName>
    </submittedName>
</protein>
<accession>A0A9N9GUI4</accession>
<dbReference type="InterPro" id="IPR040233">
    <property type="entry name" value="CCD97-like_C"/>
</dbReference>
<feature type="region of interest" description="Disordered" evidence="1">
    <location>
        <begin position="286"/>
        <end position="339"/>
    </location>
</feature>
<name>A0A9N9GUI4_9GLOM</name>
<evidence type="ECO:0000313" key="3">
    <source>
        <dbReference type="EMBL" id="CAG8635053.1"/>
    </source>
</evidence>
<dbReference type="InterPro" id="IPR018613">
    <property type="entry name" value="Ccdc97-like"/>
</dbReference>
<feature type="compositionally biased region" description="Polar residues" evidence="1">
    <location>
        <begin position="328"/>
        <end position="339"/>
    </location>
</feature>
<feature type="region of interest" description="Disordered" evidence="1">
    <location>
        <begin position="186"/>
        <end position="207"/>
    </location>
</feature>
<feature type="compositionally biased region" description="Acidic residues" evidence="1">
    <location>
        <begin position="300"/>
        <end position="325"/>
    </location>
</feature>
<evidence type="ECO:0000256" key="1">
    <source>
        <dbReference type="SAM" id="MobiDB-lite"/>
    </source>
</evidence>
<dbReference type="PANTHER" id="PTHR31840">
    <property type="entry name" value="COILED-COIL DOMAIN-CONTAINING PROTEIN 97"/>
    <property type="match status" value="1"/>
</dbReference>